<keyword evidence="4 9" id="KW-0805">Transcription regulation</keyword>
<dbReference type="Pfam" id="PF11635">
    <property type="entry name" value="Med16_N"/>
    <property type="match status" value="1"/>
</dbReference>
<evidence type="ECO:0000256" key="9">
    <source>
        <dbReference type="RuleBase" id="RU364149"/>
    </source>
</evidence>
<reference evidence="11" key="1">
    <citation type="journal article" date="2022" name="bioRxiv">
        <title>Deciphering the potential niche of two novel black yeast fungi from a biological soil crust based on their genomes, phenotypes, and melanin regulation.</title>
        <authorList>
            <consortium name="DOE Joint Genome Institute"/>
            <person name="Carr E.C."/>
            <person name="Barton Q."/>
            <person name="Grambo S."/>
            <person name="Sullivan M."/>
            <person name="Renfro C.M."/>
            <person name="Kuo A."/>
            <person name="Pangilinan J."/>
            <person name="Lipzen A."/>
            <person name="Keymanesh K."/>
            <person name="Savage E."/>
            <person name="Barry K."/>
            <person name="Grigoriev I.V."/>
            <person name="Riekhof W.R."/>
            <person name="Harris S.S."/>
        </authorList>
    </citation>
    <scope>NUCLEOTIDE SEQUENCE</scope>
    <source>
        <strain evidence="11">JF 03-4F</strain>
    </source>
</reference>
<accession>A0AAN6IGG8</accession>
<gene>
    <name evidence="9" type="primary">MED16</name>
    <name evidence="11" type="ORF">EDD36DRAFT_141266</name>
</gene>
<dbReference type="PANTHER" id="PTHR13224:SF6">
    <property type="entry name" value="MEDIATOR OF RNA POLYMERASE II TRANSCRIPTION SUBUNIT 16"/>
    <property type="match status" value="1"/>
</dbReference>
<evidence type="ECO:0000313" key="11">
    <source>
        <dbReference type="EMBL" id="KAI1616628.1"/>
    </source>
</evidence>
<evidence type="ECO:0000313" key="12">
    <source>
        <dbReference type="Proteomes" id="UP001203852"/>
    </source>
</evidence>
<dbReference type="Proteomes" id="UP001203852">
    <property type="component" value="Unassembled WGS sequence"/>
</dbReference>
<comment type="subcellular location">
    <subcellularLocation>
        <location evidence="1 9">Nucleus</location>
    </subcellularLocation>
</comment>
<comment type="subunit">
    <text evidence="9">Component of the Mediator complex.</text>
</comment>
<dbReference type="EMBL" id="MU404351">
    <property type="protein sequence ID" value="KAI1616628.1"/>
    <property type="molecule type" value="Genomic_DNA"/>
</dbReference>
<evidence type="ECO:0000256" key="5">
    <source>
        <dbReference type="ARBA" id="ARBA00023159"/>
    </source>
</evidence>
<evidence type="ECO:0000259" key="10">
    <source>
        <dbReference type="Pfam" id="PF11635"/>
    </source>
</evidence>
<dbReference type="GO" id="GO:0045893">
    <property type="term" value="P:positive regulation of DNA-templated transcription"/>
    <property type="evidence" value="ECO:0007669"/>
    <property type="project" value="TreeGrafter"/>
</dbReference>
<evidence type="ECO:0000256" key="7">
    <source>
        <dbReference type="ARBA" id="ARBA00023242"/>
    </source>
</evidence>
<sequence>MDEGLDDLDQNDQFASEAFFNQNSLQQQIQQLDPTNNLGAGTNVTPATNPALIEQLQHRWYCGCLERVAWSRHGHIATISNDGSNVHIECILYDGTSQSYKLHERLTLPTLFEDAISLAWSAHGGELAIIDGKGRIFIYHSSLVAINSLVSARSGSLDQVSDTSQPIGVAWLNQDRQDRPKNVVLHATKNDTRWMHNNARAKPLAPYWARALLLAHRNGALTLCFQRTRSPYAIITQCVSTSDDTLYSHASFAPTVEGRMLVALHSLKGQISVSFLSIDWSGVGEYEGFPVFSVQHVPGKVSSRPSGSPTTSDLYDPDGWNLSHLEVLHSPEVEKMPQAPPAILAVSSGINRSINITDPGYLVSSMIQKWTVATVEQQLHPLFADLPSKGSSNTGSRSIITLQSRLEKNEQFITTLHQVDGQQALIVTTQENRTDYLSSEDLSSISYAASTMETSSMAQSGFTFPFTPDLMCPGFSPNACVRADIGQDDKTQIIAMENQLGQIQPDQPLDPTVDAAIASLNLAFARACWSNATIDDVLMCALQTIPPELAPMVVSSMYRTLFRDTEFINEKTQGSELERIFHKQVMGRVMAYHASLTAYCPQLPSISSTDGRTGWSLSAQWAWVANNIRYTATLLFMNLRDLQNANVQVSQDFSDMLCSNIRWGLGVIRFMISVILEVGDRETNPEMFGDKGHGRLGDTAGDGTQGLIALLLNIHCSRIFLVAFIRAVRAYAKNTEPRTRHQMQMLQCIQQQTTGKGITFQAIEAMFEYRWAAQGDVEGDVAATTSRQLEMMATGVVSESYQSTIKILLTKLFNSPAGLRAKMLVDRLKLFTDQVDVEYVFLNHDVLGKHADDKKQAPPIYDVHRKKPILKGVLEPGGTAEPVIRRCIRCGSFSADIVVPPPDWSKTVSQLLSKCICDGQWVIEPWKKYADAE</sequence>
<evidence type="ECO:0000256" key="2">
    <source>
        <dbReference type="ARBA" id="ARBA00006543"/>
    </source>
</evidence>
<feature type="domain" description="Mediator complex subunit Med16 N-terminal" evidence="10">
    <location>
        <begin position="159"/>
        <end position="465"/>
    </location>
</feature>
<comment type="function">
    <text evidence="9">Component of the Mediator complex, a coactivator involved in the regulated transcription of nearly all RNA polymerase II-dependent genes. Mediator functions as a bridge to convey information from gene-specific regulatory proteins to the basal RNA polymerase II transcription machinery. Mediator is recruited to promoters by direct interactions with regulatory proteins and serves as a scaffold for the assembly of a functional preinitiation complex with RNA polymerase II and the general transcription factors.</text>
</comment>
<comment type="similarity">
    <text evidence="2 9">Belongs to the Mediator complex subunit 16 family.</text>
</comment>
<comment type="caution">
    <text evidence="11">The sequence shown here is derived from an EMBL/GenBank/DDBJ whole genome shotgun (WGS) entry which is preliminary data.</text>
</comment>
<evidence type="ECO:0000256" key="3">
    <source>
        <dbReference type="ARBA" id="ARBA00019614"/>
    </source>
</evidence>
<dbReference type="InterPro" id="IPR048338">
    <property type="entry name" value="Mediator_Med16"/>
</dbReference>
<dbReference type="PANTHER" id="PTHR13224">
    <property type="entry name" value="THYROID HORMONE RECEPTOR-ASSOCIATED PROTEIN-RELATED"/>
    <property type="match status" value="1"/>
</dbReference>
<evidence type="ECO:0000256" key="6">
    <source>
        <dbReference type="ARBA" id="ARBA00023163"/>
    </source>
</evidence>
<keyword evidence="12" id="KW-1185">Reference proteome</keyword>
<protein>
    <recommendedName>
        <fullName evidence="3 9">Mediator of RNA polymerase II transcription subunit 16</fullName>
    </recommendedName>
    <alternativeName>
        <fullName evidence="8 9">Mediator complex subunit 16</fullName>
    </alternativeName>
</protein>
<keyword evidence="5 9" id="KW-0010">Activator</keyword>
<keyword evidence="6 9" id="KW-0804">Transcription</keyword>
<organism evidence="11 12">
    <name type="scientific">Exophiala viscosa</name>
    <dbReference type="NCBI Taxonomy" id="2486360"/>
    <lineage>
        <taxon>Eukaryota</taxon>
        <taxon>Fungi</taxon>
        <taxon>Dikarya</taxon>
        <taxon>Ascomycota</taxon>
        <taxon>Pezizomycotina</taxon>
        <taxon>Eurotiomycetes</taxon>
        <taxon>Chaetothyriomycetidae</taxon>
        <taxon>Chaetothyriales</taxon>
        <taxon>Herpotrichiellaceae</taxon>
        <taxon>Exophiala</taxon>
    </lineage>
</organism>
<evidence type="ECO:0000256" key="4">
    <source>
        <dbReference type="ARBA" id="ARBA00023015"/>
    </source>
</evidence>
<dbReference type="InterPro" id="IPR021665">
    <property type="entry name" value="Mediator_Med16_N"/>
</dbReference>
<dbReference type="GO" id="GO:0016592">
    <property type="term" value="C:mediator complex"/>
    <property type="evidence" value="ECO:0007669"/>
    <property type="project" value="InterPro"/>
</dbReference>
<evidence type="ECO:0000256" key="1">
    <source>
        <dbReference type="ARBA" id="ARBA00004123"/>
    </source>
</evidence>
<evidence type="ECO:0000256" key="8">
    <source>
        <dbReference type="ARBA" id="ARBA00032015"/>
    </source>
</evidence>
<name>A0AAN6IGG8_9EURO</name>
<proteinExistence type="inferred from homology"/>
<dbReference type="AlphaFoldDB" id="A0AAN6IGG8"/>
<keyword evidence="7 9" id="KW-0539">Nucleus</keyword>